<proteinExistence type="predicted"/>
<dbReference type="AntiFam" id="ANF00143">
    <property type="entry name" value="Shadow ORF (opposite mdtB)"/>
</dbReference>
<protein>
    <submittedName>
        <fullName evidence="2">Uncharacterized protein</fullName>
    </submittedName>
</protein>
<name>J9F8L1_9ZZZZ</name>
<dbReference type="AlphaFoldDB" id="J9F8L1"/>
<organism evidence="2">
    <name type="scientific">gut metagenome</name>
    <dbReference type="NCBI Taxonomy" id="749906"/>
    <lineage>
        <taxon>unclassified sequences</taxon>
        <taxon>metagenomes</taxon>
        <taxon>organismal metagenomes</taxon>
    </lineage>
</organism>
<evidence type="ECO:0000256" key="1">
    <source>
        <dbReference type="SAM" id="MobiDB-lite"/>
    </source>
</evidence>
<feature type="compositionally biased region" description="Low complexity" evidence="1">
    <location>
        <begin position="403"/>
        <end position="412"/>
    </location>
</feature>
<feature type="region of interest" description="Disordered" evidence="1">
    <location>
        <begin position="366"/>
        <end position="424"/>
    </location>
</feature>
<evidence type="ECO:0000313" key="2">
    <source>
        <dbReference type="EMBL" id="EJW91241.1"/>
    </source>
</evidence>
<feature type="region of interest" description="Disordered" evidence="1">
    <location>
        <begin position="284"/>
        <end position="303"/>
    </location>
</feature>
<gene>
    <name evidence="2" type="ORF">EVA_20654</name>
</gene>
<accession>J9F8L1</accession>
<feature type="compositionally biased region" description="Basic and acidic residues" evidence="1">
    <location>
        <begin position="390"/>
        <end position="402"/>
    </location>
</feature>
<dbReference type="EMBL" id="AMCI01008310">
    <property type="protein sequence ID" value="EJW91241.1"/>
    <property type="molecule type" value="Genomic_DNA"/>
</dbReference>
<feature type="compositionally biased region" description="Basic residues" evidence="1">
    <location>
        <begin position="284"/>
        <end position="294"/>
    </location>
</feature>
<reference evidence="2" key="1">
    <citation type="journal article" date="2012" name="PLoS ONE">
        <title>Gene sets for utilization of primary and secondary nutrition supplies in the distal gut of endangered iberian lynx.</title>
        <authorList>
            <person name="Alcaide M."/>
            <person name="Messina E."/>
            <person name="Richter M."/>
            <person name="Bargiela R."/>
            <person name="Peplies J."/>
            <person name="Huws S.A."/>
            <person name="Newbold C.J."/>
            <person name="Golyshin P.N."/>
            <person name="Simon M.A."/>
            <person name="Lopez G."/>
            <person name="Yakimov M.M."/>
            <person name="Ferrer M."/>
        </authorList>
    </citation>
    <scope>NUCLEOTIDE SEQUENCE</scope>
</reference>
<sequence>MFTIGRFRLNVDTVDTVEHVEVVDIDRTRIRLHRREYIGQRHTGELCLVAVYVEVELRDVATERKRQPRQFLALRSIVHQRVCSLHQLVEGRITTRFKLQFETTRRTQARNNRRCGAIYLALRIFVHRALDIGYDLLDSQAFALLPRLEDDGEFAARLAATHAAAATHHTLYIIHRLVLHQVVDRTFRHDTGTFKCSSFRQFQFHLEIPLVFHWEEARRDQAMHQHDGNQHHAESTQYTARMLDNAAYDTDVFAVAHIQPDVDIAEHNVLALVAVLLAQDERTHHRTQGQRHHGREQYGNHNCHSKLAVELSRNARQETYRNEYGSQDQRSSDDRPCQSIHRLLRCLIRREVLFVHDALHILHHDNGIVDDNTDGEHEAQQGEDIEREAEDQHEAEGTDQRNRNGNQRNQGGAPALQGEVDHEDHEEERFEECLVHLVDGLGNISCHIRRNVVAHALGEVAADLLHRILHLLRHFHGIGTRKHVDGKDGSILAVDTTLGAVGLRLERDACYVAQTDDRTIRVGTYHDFLKLAGCRQTALGRNRDGDVQSLDRLLSQHTCRRLTVLVLEGSLKVGNGQAEARQFVGLHPDLHRIIATTDVRNTAHARDTAQEVEHIQRSEVTEIDLVELRVGRGKRKGEQLARRLLLHRDTVLHHFSRQTRFGEFHTVLDFYGSQIRVGRDVKGHGSREAPGIGTVGLHVEHARRTVEFLFDRRCHRL</sequence>
<comment type="caution">
    <text evidence="2">The sequence shown here is derived from an EMBL/GenBank/DDBJ whole genome shotgun (WGS) entry which is preliminary data.</text>
</comment>